<proteinExistence type="inferred from homology"/>
<reference evidence="14 15" key="1">
    <citation type="submission" date="2018-11" db="EMBL/GenBank/DDBJ databases">
        <title>Schleiferia aggregans sp. nov., a moderately thermophilic heterotrophic bacterium isolated from microbial mats at a terrestrial hot spring.</title>
        <authorList>
            <person name="Iino T."/>
            <person name="Ohkuma M."/>
            <person name="Haruta S."/>
        </authorList>
    </citation>
    <scope>NUCLEOTIDE SEQUENCE [LARGE SCALE GENOMIC DNA]</scope>
    <source>
        <strain evidence="14 15">LA</strain>
    </source>
</reference>
<dbReference type="SUPFAM" id="SSF56935">
    <property type="entry name" value="Porins"/>
    <property type="match status" value="1"/>
</dbReference>
<dbReference type="Proteomes" id="UP000286715">
    <property type="component" value="Unassembled WGS sequence"/>
</dbReference>
<keyword evidence="3 10" id="KW-1134">Transmembrane beta strand</keyword>
<dbReference type="RefSeq" id="WP_124397858.1">
    <property type="nucleotide sequence ID" value="NZ_BHZE01000011.1"/>
</dbReference>
<keyword evidence="7 10" id="KW-0472">Membrane</keyword>
<evidence type="ECO:0000259" key="13">
    <source>
        <dbReference type="Pfam" id="PF07715"/>
    </source>
</evidence>
<dbReference type="OrthoDB" id="9764669at2"/>
<evidence type="ECO:0000256" key="6">
    <source>
        <dbReference type="ARBA" id="ARBA00023077"/>
    </source>
</evidence>
<dbReference type="PROSITE" id="PS52016">
    <property type="entry name" value="TONB_DEPENDENT_REC_3"/>
    <property type="match status" value="1"/>
</dbReference>
<evidence type="ECO:0000256" key="1">
    <source>
        <dbReference type="ARBA" id="ARBA00004571"/>
    </source>
</evidence>
<evidence type="ECO:0000256" key="7">
    <source>
        <dbReference type="ARBA" id="ARBA00023136"/>
    </source>
</evidence>
<dbReference type="PANTHER" id="PTHR30069:SF29">
    <property type="entry name" value="HEMOGLOBIN AND HEMOGLOBIN-HAPTOGLOBIN-BINDING PROTEIN 1-RELATED"/>
    <property type="match status" value="1"/>
</dbReference>
<keyword evidence="8 14" id="KW-0675">Receptor</keyword>
<feature type="domain" description="TonB-dependent receptor plug" evidence="13">
    <location>
        <begin position="48"/>
        <end position="152"/>
    </location>
</feature>
<evidence type="ECO:0000256" key="4">
    <source>
        <dbReference type="ARBA" id="ARBA00022692"/>
    </source>
</evidence>
<evidence type="ECO:0000256" key="10">
    <source>
        <dbReference type="PROSITE-ProRule" id="PRU01360"/>
    </source>
</evidence>
<dbReference type="AlphaFoldDB" id="A0A401XLC3"/>
<dbReference type="Gene3D" id="2.170.130.10">
    <property type="entry name" value="TonB-dependent receptor, plug domain"/>
    <property type="match status" value="1"/>
</dbReference>
<evidence type="ECO:0000256" key="2">
    <source>
        <dbReference type="ARBA" id="ARBA00022448"/>
    </source>
</evidence>
<organism evidence="14 15">
    <name type="scientific">Thermaurantimonas aggregans</name>
    <dbReference type="NCBI Taxonomy" id="2173829"/>
    <lineage>
        <taxon>Bacteria</taxon>
        <taxon>Pseudomonadati</taxon>
        <taxon>Bacteroidota</taxon>
        <taxon>Flavobacteriia</taxon>
        <taxon>Flavobacteriales</taxon>
        <taxon>Schleiferiaceae</taxon>
        <taxon>Thermaurantimonas</taxon>
    </lineage>
</organism>
<dbReference type="PANTHER" id="PTHR30069">
    <property type="entry name" value="TONB-DEPENDENT OUTER MEMBRANE RECEPTOR"/>
    <property type="match status" value="1"/>
</dbReference>
<keyword evidence="9 10" id="KW-0998">Cell outer membrane</keyword>
<dbReference type="Gene3D" id="2.40.170.20">
    <property type="entry name" value="TonB-dependent receptor, beta-barrel domain"/>
    <property type="match status" value="1"/>
</dbReference>
<sequence length="691" mass="78951">MSCVRRIEFIFLFSLTVNWAVVSQTPPDSIDVYLDDVVVTATRNAVKKSDVVVPIEIITREHIEQIGVSRLNEILQEMTGLITVPSFGGVEGVQLQGMEADYTLILIDGQPVFGRRSGVIDLSRFMIQNIERIEIIKGASSALYGSEALAGVINIITKKPDNKPGISGNAAYRIASFGTHDLSAGVSGTHGKHDASVFVNYFKSDGFNLSESEVFNTVEPFGNITTQLRYGYRHSDKSRVRIDYRLFEQRQQYKLLNSAVEKIFEGTSTLSDQNIALIAEHTFSNRSFLVFDAYATHSWAEELLPEFGDPMFERNVYNQWFLRPEVRYVLRVKNALVTNGAGLTSEVLNRSLFGEPAYLRSEYIFQQLEWYTGRFSLVAGYRYDHHHQFRSQFSPKLGINYRFSDRFTVKSSMGYGYKAPDLRQLYFDFTLPAVGYSVFGYNVVERRLKELQQAGQILAIRHSDFGDPLRPESSVNSNLSFHYTHKAFSTDINFFGNLIRDLIDVRAVATKVNGQNVFTYLNVDRVYTAGLEWNGSYIISPEWRVQAGYQLLYTGDLEVIGQLREGKFFARNPESLQTIRLSTGDYHGLFNRSRHMANAKIQYTPADHTQLFIRIFYRSPFGLFDTNQNEILDRYDTFSKPVWLVNLSVNHSLTKNIQLQYGALNLFNYIDPVFLTNQPGRQLFTKLQFQL</sequence>
<evidence type="ECO:0000256" key="8">
    <source>
        <dbReference type="ARBA" id="ARBA00023170"/>
    </source>
</evidence>
<evidence type="ECO:0000256" key="5">
    <source>
        <dbReference type="ARBA" id="ARBA00022729"/>
    </source>
</evidence>
<dbReference type="Pfam" id="PF07715">
    <property type="entry name" value="Plug"/>
    <property type="match status" value="1"/>
</dbReference>
<keyword evidence="4 10" id="KW-0812">Transmembrane</keyword>
<evidence type="ECO:0000259" key="12">
    <source>
        <dbReference type="Pfam" id="PF00593"/>
    </source>
</evidence>
<dbReference type="GO" id="GO:0015344">
    <property type="term" value="F:siderophore uptake transmembrane transporter activity"/>
    <property type="evidence" value="ECO:0007669"/>
    <property type="project" value="TreeGrafter"/>
</dbReference>
<accession>A0A401XLC3</accession>
<dbReference type="GO" id="GO:0044718">
    <property type="term" value="P:siderophore transmembrane transport"/>
    <property type="evidence" value="ECO:0007669"/>
    <property type="project" value="TreeGrafter"/>
</dbReference>
<dbReference type="CDD" id="cd01347">
    <property type="entry name" value="ligand_gated_channel"/>
    <property type="match status" value="1"/>
</dbReference>
<feature type="domain" description="TonB-dependent receptor-like beta-barrel" evidence="12">
    <location>
        <begin position="210"/>
        <end position="666"/>
    </location>
</feature>
<dbReference type="InterPro" id="IPR012910">
    <property type="entry name" value="Plug_dom"/>
</dbReference>
<evidence type="ECO:0000313" key="14">
    <source>
        <dbReference type="EMBL" id="GCD77790.1"/>
    </source>
</evidence>
<evidence type="ECO:0000256" key="9">
    <source>
        <dbReference type="ARBA" id="ARBA00023237"/>
    </source>
</evidence>
<evidence type="ECO:0000313" key="15">
    <source>
        <dbReference type="Proteomes" id="UP000286715"/>
    </source>
</evidence>
<name>A0A401XLC3_9FLAO</name>
<dbReference type="GO" id="GO:0009279">
    <property type="term" value="C:cell outer membrane"/>
    <property type="evidence" value="ECO:0007669"/>
    <property type="project" value="UniProtKB-SubCell"/>
</dbReference>
<protein>
    <submittedName>
        <fullName evidence="14">TonB-dependent receptor</fullName>
    </submittedName>
</protein>
<keyword evidence="2 10" id="KW-0813">Transport</keyword>
<dbReference type="EMBL" id="BHZE01000011">
    <property type="protein sequence ID" value="GCD77790.1"/>
    <property type="molecule type" value="Genomic_DNA"/>
</dbReference>
<comment type="subcellular location">
    <subcellularLocation>
        <location evidence="1 10">Cell outer membrane</location>
        <topology evidence="1 10">Multi-pass membrane protein</topology>
    </subcellularLocation>
</comment>
<dbReference type="Pfam" id="PF00593">
    <property type="entry name" value="TonB_dep_Rec_b-barrel"/>
    <property type="match status" value="1"/>
</dbReference>
<comment type="similarity">
    <text evidence="10 11">Belongs to the TonB-dependent receptor family.</text>
</comment>
<evidence type="ECO:0000256" key="3">
    <source>
        <dbReference type="ARBA" id="ARBA00022452"/>
    </source>
</evidence>
<dbReference type="InterPro" id="IPR039426">
    <property type="entry name" value="TonB-dep_rcpt-like"/>
</dbReference>
<keyword evidence="15" id="KW-1185">Reference proteome</keyword>
<dbReference type="InterPro" id="IPR000531">
    <property type="entry name" value="Beta-barrel_TonB"/>
</dbReference>
<keyword evidence="6 11" id="KW-0798">TonB box</keyword>
<keyword evidence="5" id="KW-0732">Signal</keyword>
<gene>
    <name evidence="14" type="ORF">JCM31826_12720</name>
</gene>
<dbReference type="InterPro" id="IPR036942">
    <property type="entry name" value="Beta-barrel_TonB_sf"/>
</dbReference>
<evidence type="ECO:0000256" key="11">
    <source>
        <dbReference type="RuleBase" id="RU003357"/>
    </source>
</evidence>
<dbReference type="InterPro" id="IPR037066">
    <property type="entry name" value="Plug_dom_sf"/>
</dbReference>
<comment type="caution">
    <text evidence="14">The sequence shown here is derived from an EMBL/GenBank/DDBJ whole genome shotgun (WGS) entry which is preliminary data.</text>
</comment>